<evidence type="ECO:0000313" key="2">
    <source>
        <dbReference type="Proteomes" id="UP000823388"/>
    </source>
</evidence>
<dbReference type="AlphaFoldDB" id="A0A8T0WW51"/>
<evidence type="ECO:0000313" key="1">
    <source>
        <dbReference type="EMBL" id="KAG2649364.1"/>
    </source>
</evidence>
<accession>A0A8T0WW51</accession>
<name>A0A8T0WW51_PANVG</name>
<reference evidence="1" key="1">
    <citation type="submission" date="2020-05" db="EMBL/GenBank/DDBJ databases">
        <title>WGS assembly of Panicum virgatum.</title>
        <authorList>
            <person name="Lovell J.T."/>
            <person name="Jenkins J."/>
            <person name="Shu S."/>
            <person name="Juenger T.E."/>
            <person name="Schmutz J."/>
        </authorList>
    </citation>
    <scope>NUCLEOTIDE SEQUENCE</scope>
    <source>
        <strain evidence="1">AP13</strain>
    </source>
</reference>
<protein>
    <submittedName>
        <fullName evidence="1">Uncharacterized protein</fullName>
    </submittedName>
</protein>
<comment type="caution">
    <text evidence="1">The sequence shown here is derived from an EMBL/GenBank/DDBJ whole genome shotgun (WGS) entry which is preliminary data.</text>
</comment>
<dbReference type="Proteomes" id="UP000823388">
    <property type="component" value="Chromosome 1N"/>
</dbReference>
<keyword evidence="2" id="KW-1185">Reference proteome</keyword>
<dbReference type="EMBL" id="CM029038">
    <property type="protein sequence ID" value="KAG2649364.1"/>
    <property type="molecule type" value="Genomic_DNA"/>
</dbReference>
<gene>
    <name evidence="1" type="ORF">PVAP13_1NG116888</name>
</gene>
<organism evidence="1 2">
    <name type="scientific">Panicum virgatum</name>
    <name type="common">Blackwell switchgrass</name>
    <dbReference type="NCBI Taxonomy" id="38727"/>
    <lineage>
        <taxon>Eukaryota</taxon>
        <taxon>Viridiplantae</taxon>
        <taxon>Streptophyta</taxon>
        <taxon>Embryophyta</taxon>
        <taxon>Tracheophyta</taxon>
        <taxon>Spermatophyta</taxon>
        <taxon>Magnoliopsida</taxon>
        <taxon>Liliopsida</taxon>
        <taxon>Poales</taxon>
        <taxon>Poaceae</taxon>
        <taxon>PACMAD clade</taxon>
        <taxon>Panicoideae</taxon>
        <taxon>Panicodae</taxon>
        <taxon>Paniceae</taxon>
        <taxon>Panicinae</taxon>
        <taxon>Panicum</taxon>
        <taxon>Panicum sect. Hiantes</taxon>
    </lineage>
</organism>
<proteinExistence type="predicted"/>
<sequence length="92" mass="9667">MRCIDATGEDSQQKEHATFLGLPSAEYKIARVTLGCQIASVIASTYTPQLYVSCCSGTLASYNSALARAGSTSFILLATAFATVQLTVPKVS</sequence>